<dbReference type="Proteomes" id="UP000190389">
    <property type="component" value="Unassembled WGS sequence"/>
</dbReference>
<evidence type="ECO:0000256" key="1">
    <source>
        <dbReference type="SAM" id="Coils"/>
    </source>
</evidence>
<reference evidence="4" key="1">
    <citation type="submission" date="2017-02" db="EMBL/GenBank/DDBJ databases">
        <authorList>
            <person name="Varghese N."/>
            <person name="Submissions S."/>
        </authorList>
    </citation>
    <scope>NUCLEOTIDE SEQUENCE [LARGE SCALE GENOMIC DNA]</scope>
    <source>
        <strain evidence="4">ATCC 27862</strain>
    </source>
</reference>
<evidence type="ECO:0000313" key="4">
    <source>
        <dbReference type="Proteomes" id="UP000190389"/>
    </source>
</evidence>
<evidence type="ECO:0000313" key="3">
    <source>
        <dbReference type="EMBL" id="SJZ48264.1"/>
    </source>
</evidence>
<organism evidence="3 4">
    <name type="scientific">Mycoplasmopsis verecunda</name>
    <dbReference type="NCBI Taxonomy" id="171291"/>
    <lineage>
        <taxon>Bacteria</taxon>
        <taxon>Bacillati</taxon>
        <taxon>Mycoplasmatota</taxon>
        <taxon>Mycoplasmoidales</taxon>
        <taxon>Metamycoplasmataceae</taxon>
        <taxon>Mycoplasmopsis</taxon>
    </lineage>
</organism>
<feature type="region of interest" description="Disordered" evidence="2">
    <location>
        <begin position="285"/>
        <end position="304"/>
    </location>
</feature>
<protein>
    <recommendedName>
        <fullName evidence="5">DUF2130 domain-containing protein</fullName>
    </recommendedName>
</protein>
<evidence type="ECO:0000256" key="2">
    <source>
        <dbReference type="SAM" id="MobiDB-lite"/>
    </source>
</evidence>
<sequence length="521" mass="61124">MSNKINIKIKDFDSLEIELLSNAFKGDYVSLLDLGPDNISVLFDKYKEQSSAFISKIKQQGVEEYIKDLEKRDEVIELLNNKKEWFVKKLNEKDQQINENIDKLNEQKNQIDVLNTKLQTANEQSKLEIENALIKINSEYETQIKSLNNQIELLRKQHQAKLEAIEENKALSIQNTLASEKEKIKKEFNDKLNQEIEKVVVKSKAEQKQQDEELANKDKEIYSSKIEELKNEVLSLKNENIKLTQAKYMMSTKEVGENFEDSIENYLDELYGVNPYIICERTTESKNSEGKNTNEKGEGSKPDFKITFYNTQDGRNDEVVGCIIIEAKNQASLQGNQKNKSFYKKLDKERSKFKAEIAFLVTTLEPHESYFVKNIKDYPSVYQMRFEAIPQMINIWHRFFNERAKLHRLDINLESKAKLLAKFDDFKRELIDTKARLFGETIDNMMKQVDNMSIALDKLREYIDNELKKRYERLVKKIESFSLQKEFKNINDDEDLEVHPALENKVKSIENIQDVEIIDEQ</sequence>
<dbReference type="Pfam" id="PF09903">
    <property type="entry name" value="DUF2130"/>
    <property type="match status" value="1"/>
</dbReference>
<name>A0A1T4L0L0_9BACT</name>
<dbReference type="AlphaFoldDB" id="A0A1T4L0L0"/>
<proteinExistence type="predicted"/>
<evidence type="ECO:0008006" key="5">
    <source>
        <dbReference type="Google" id="ProtNLM"/>
    </source>
</evidence>
<dbReference type="OrthoDB" id="3224137at2"/>
<keyword evidence="1" id="KW-0175">Coiled coil</keyword>
<gene>
    <name evidence="3" type="ORF">SAMN02745154_00277</name>
</gene>
<dbReference type="EMBL" id="FUXF01000006">
    <property type="protein sequence ID" value="SJZ48264.1"/>
    <property type="molecule type" value="Genomic_DNA"/>
</dbReference>
<accession>A0A1T4L0L0</accession>
<dbReference type="InterPro" id="IPR019219">
    <property type="entry name" value="DUF2130"/>
</dbReference>
<dbReference type="STRING" id="171291.SAMN02745154_00277"/>
<keyword evidence="4" id="KW-1185">Reference proteome</keyword>
<dbReference type="RefSeq" id="WP_078747022.1">
    <property type="nucleotide sequence ID" value="NZ_CP137850.1"/>
</dbReference>
<feature type="coiled-coil region" evidence="1">
    <location>
        <begin position="62"/>
        <end position="246"/>
    </location>
</feature>